<keyword evidence="2" id="KW-0808">Transferase</keyword>
<keyword evidence="6" id="KW-1185">Reference proteome</keyword>
<dbReference type="Proteomes" id="UP001065549">
    <property type="component" value="Unassembled WGS sequence"/>
</dbReference>
<dbReference type="InterPro" id="IPR015422">
    <property type="entry name" value="PyrdxlP-dep_Trfase_small"/>
</dbReference>
<evidence type="ECO:0000256" key="1">
    <source>
        <dbReference type="ARBA" id="ARBA00022576"/>
    </source>
</evidence>
<protein>
    <submittedName>
        <fullName evidence="5">Histidinol-phosphate aminotransferase family protein</fullName>
    </submittedName>
</protein>
<dbReference type="CDD" id="cd00609">
    <property type="entry name" value="AAT_like"/>
    <property type="match status" value="1"/>
</dbReference>
<dbReference type="SUPFAM" id="SSF53383">
    <property type="entry name" value="PLP-dependent transferases"/>
    <property type="match status" value="1"/>
</dbReference>
<dbReference type="Gene3D" id="3.90.1150.10">
    <property type="entry name" value="Aspartate Aminotransferase, domain 1"/>
    <property type="match status" value="1"/>
</dbReference>
<evidence type="ECO:0000259" key="4">
    <source>
        <dbReference type="Pfam" id="PF00155"/>
    </source>
</evidence>
<dbReference type="RefSeq" id="WP_227754824.1">
    <property type="nucleotide sequence ID" value="NZ_JAOSHN010000004.1"/>
</dbReference>
<evidence type="ECO:0000313" key="6">
    <source>
        <dbReference type="Proteomes" id="UP001065549"/>
    </source>
</evidence>
<keyword evidence="3" id="KW-0663">Pyridoxal phosphate</keyword>
<dbReference type="AlphaFoldDB" id="A0A9J6QT46"/>
<dbReference type="Gene3D" id="3.40.640.10">
    <property type="entry name" value="Type I PLP-dependent aspartate aminotransferase-like (Major domain)"/>
    <property type="match status" value="1"/>
</dbReference>
<proteinExistence type="predicted"/>
<comment type="caution">
    <text evidence="5">The sequence shown here is derived from an EMBL/GenBank/DDBJ whole genome shotgun (WGS) entry which is preliminary data.</text>
</comment>
<keyword evidence="1 5" id="KW-0032">Aminotransferase</keyword>
<gene>
    <name evidence="5" type="ORF">OBO34_10030</name>
</gene>
<dbReference type="InterPro" id="IPR015424">
    <property type="entry name" value="PyrdxlP-dep_Trfase"/>
</dbReference>
<dbReference type="EMBL" id="JAOSHN010000004">
    <property type="protein sequence ID" value="MCU7378692.1"/>
    <property type="molecule type" value="Genomic_DNA"/>
</dbReference>
<dbReference type="Pfam" id="PF00155">
    <property type="entry name" value="Aminotran_1_2"/>
    <property type="match status" value="1"/>
</dbReference>
<reference evidence="5" key="1">
    <citation type="submission" date="2022-09" db="EMBL/GenBank/DDBJ databases">
        <title>Culturomic study of gut microbiota in children with autism spectrum disorder.</title>
        <authorList>
            <person name="Efimov B.A."/>
            <person name="Chaplin A.V."/>
            <person name="Sokolova S.R."/>
            <person name="Pikina A.P."/>
            <person name="Korzhanova M."/>
            <person name="Belova V."/>
            <person name="Korostin D."/>
        </authorList>
    </citation>
    <scope>NUCLEOTIDE SEQUENCE</scope>
    <source>
        <strain evidence="5">ASD5510</strain>
    </source>
</reference>
<feature type="domain" description="Aminotransferase class I/classII large" evidence="4">
    <location>
        <begin position="24"/>
        <end position="344"/>
    </location>
</feature>
<evidence type="ECO:0000256" key="2">
    <source>
        <dbReference type="ARBA" id="ARBA00022679"/>
    </source>
</evidence>
<name>A0A9J6QT46_9FIRM</name>
<dbReference type="GO" id="GO:0030170">
    <property type="term" value="F:pyridoxal phosphate binding"/>
    <property type="evidence" value="ECO:0007669"/>
    <property type="project" value="InterPro"/>
</dbReference>
<dbReference type="InterPro" id="IPR050106">
    <property type="entry name" value="HistidinolP_aminotransfase"/>
</dbReference>
<sequence>MYYVNENIKDLNRIFDQNSREGYLRLDLNENPGGLSNDFIRQVLGTVDSEFVAKYPETKEFTEKLADFIHVDPDQICLTNGSAEAIRHIIEVYTQPGGKIVSVAPSYAMYAVYSKMYGRIHVPVPYNKNMQVTAQDIIDKIDDSVDLVVVLNPNNPIGDVHSTEDMNRILAAAKEHEATVLIDEAYFYFYPNSFVEFAMNNDHVFLTRTFSKLFSLAGCRLGYVVGKADGIALIQKACTPHNVNGFGIKFAQAIIENNMIEQMVKEQLEGKRYLVECLEQKGYEVNAREGNFIFIKPKSNAKSLTKKLKENGILVKYYDNEMLGELIRVTTGTKEIMQQFVDMIVKLDC</sequence>
<dbReference type="GO" id="GO:0008483">
    <property type="term" value="F:transaminase activity"/>
    <property type="evidence" value="ECO:0007669"/>
    <property type="project" value="UniProtKB-KW"/>
</dbReference>
<accession>A0A9J6QT46</accession>
<dbReference type="PANTHER" id="PTHR43643:SF3">
    <property type="entry name" value="HISTIDINOL-PHOSPHATE AMINOTRANSFERASE"/>
    <property type="match status" value="1"/>
</dbReference>
<organism evidence="5 6">
    <name type="scientific">Hominibacterium faecale</name>
    <dbReference type="NCBI Taxonomy" id="2839743"/>
    <lineage>
        <taxon>Bacteria</taxon>
        <taxon>Bacillati</taxon>
        <taxon>Bacillota</taxon>
        <taxon>Clostridia</taxon>
        <taxon>Peptostreptococcales</taxon>
        <taxon>Anaerovoracaceae</taxon>
        <taxon>Hominibacterium</taxon>
    </lineage>
</organism>
<evidence type="ECO:0000313" key="5">
    <source>
        <dbReference type="EMBL" id="MCU7378692.1"/>
    </source>
</evidence>
<dbReference type="PANTHER" id="PTHR43643">
    <property type="entry name" value="HISTIDINOL-PHOSPHATE AMINOTRANSFERASE 2"/>
    <property type="match status" value="1"/>
</dbReference>
<dbReference type="InterPro" id="IPR004839">
    <property type="entry name" value="Aminotransferase_I/II_large"/>
</dbReference>
<dbReference type="InterPro" id="IPR015421">
    <property type="entry name" value="PyrdxlP-dep_Trfase_major"/>
</dbReference>
<evidence type="ECO:0000256" key="3">
    <source>
        <dbReference type="ARBA" id="ARBA00022898"/>
    </source>
</evidence>